<dbReference type="InterPro" id="IPR006584">
    <property type="entry name" value="Cellulose-bd_IV"/>
</dbReference>
<feature type="domain" description="Beta/gamma crystallin 'Greek key'" evidence="7">
    <location>
        <begin position="180"/>
        <end position="224"/>
    </location>
</feature>
<feature type="signal peptide" evidence="6">
    <location>
        <begin position="1"/>
        <end position="36"/>
    </location>
</feature>
<keyword evidence="4" id="KW-0611">Plant defense</keyword>
<dbReference type="AlphaFoldDB" id="A0A266QD80"/>
<evidence type="ECO:0000256" key="3">
    <source>
        <dbReference type="ARBA" id="ARBA00022737"/>
    </source>
</evidence>
<keyword evidence="5" id="KW-1015">Disulfide bond</keyword>
<dbReference type="Pfam" id="PF00182">
    <property type="entry name" value="Glyco_hydro_19"/>
    <property type="match status" value="1"/>
</dbReference>
<comment type="caution">
    <text evidence="9">The sequence shown here is derived from an EMBL/GenBank/DDBJ whole genome shotgun (WGS) entry which is preliminary data.</text>
</comment>
<dbReference type="Proteomes" id="UP000216101">
    <property type="component" value="Unassembled WGS sequence"/>
</dbReference>
<dbReference type="SUPFAM" id="SSF53955">
    <property type="entry name" value="Lysozyme-like"/>
    <property type="match status" value="1"/>
</dbReference>
<evidence type="ECO:0008006" key="11">
    <source>
        <dbReference type="Google" id="ProtNLM"/>
    </source>
</evidence>
<evidence type="ECO:0000256" key="5">
    <source>
        <dbReference type="ARBA" id="ARBA00023157"/>
    </source>
</evidence>
<dbReference type="InterPro" id="IPR001064">
    <property type="entry name" value="Beta/gamma_crystallin"/>
</dbReference>
<dbReference type="SUPFAM" id="SSF49785">
    <property type="entry name" value="Galactose-binding domain-like"/>
    <property type="match status" value="1"/>
</dbReference>
<dbReference type="EMBL" id="NHNI01000001">
    <property type="protein sequence ID" value="OZY87827.1"/>
    <property type="molecule type" value="Genomic_DNA"/>
</dbReference>
<keyword evidence="10" id="KW-1185">Reference proteome</keyword>
<evidence type="ECO:0000256" key="4">
    <source>
        <dbReference type="ARBA" id="ARBA00022821"/>
    </source>
</evidence>
<dbReference type="GO" id="GO:0006952">
    <property type="term" value="P:defense response"/>
    <property type="evidence" value="ECO:0007669"/>
    <property type="project" value="UniProtKB-KW"/>
</dbReference>
<proteinExistence type="inferred from homology"/>
<keyword evidence="2 6" id="KW-0732">Signal</keyword>
<dbReference type="GO" id="GO:0004568">
    <property type="term" value="F:chitinase activity"/>
    <property type="evidence" value="ECO:0007669"/>
    <property type="project" value="InterPro"/>
</dbReference>
<reference evidence="10" key="1">
    <citation type="submission" date="2017-05" db="EMBL/GenBank/DDBJ databases">
        <authorList>
            <person name="Barney B.M."/>
        </authorList>
    </citation>
    <scope>NUCLEOTIDE SEQUENCE [LARGE SCALE GENOMIC DNA]</scope>
    <source>
        <strain evidence="10">PSBB022</strain>
    </source>
</reference>
<feature type="chain" id="PRO_5012672933" description="Chitinase" evidence="6">
    <location>
        <begin position="37"/>
        <end position="480"/>
    </location>
</feature>
<keyword evidence="3" id="KW-0677">Repeat</keyword>
<protein>
    <recommendedName>
        <fullName evidence="11">Chitinase</fullName>
    </recommendedName>
</protein>
<sequence>MRTIMMITLLSRLTQVRHLATTGCLLLATLAMPSQAVVFQAENYNNFFDTTPGNTGGAFRNDAVDIEITNDSGGGYNVGWITATEWLVYNNLSIPTSGNYTIRLRVASPSGATASVDLNGGAIQLGNFSIPATGGWQNWTTVSRTVYINAGTYNLGVFAQTEGWNFNWIEVVGSGGGTTGLVTVYEHCNYGGWSAGFNAGSFDVNALTALGARNDQISSIRVAAGYEAVLYENWDFSGASVTIRGDSSCISNFNDRASSMIVRTATTNPPATGFAAVVSEAQFNQMFPNRNPFYTYAGLVAATASYPAFAGTGDLAMKKREAAAALANFSHETGGLVYVTEIAQGEYCGDWDGNPATCPCAPGKKYYGRGPIQLSWNGNYCAAGDALGLDLRANPDLVQQNATVAWQTALWFWMTQSGAGFRPAHNSIVNGNGFGETIRTINGSLECNGGNPAQVQSRINDFNRFLNILGTTAGPGSLGC</sequence>
<dbReference type="SMART" id="SM00606">
    <property type="entry name" value="CBD_IV"/>
    <property type="match status" value="1"/>
</dbReference>
<feature type="domain" description="CBM6" evidence="8">
    <location>
        <begin position="37"/>
        <end position="172"/>
    </location>
</feature>
<evidence type="ECO:0000256" key="1">
    <source>
        <dbReference type="ARBA" id="ARBA00009646"/>
    </source>
</evidence>
<dbReference type="CDD" id="cd00325">
    <property type="entry name" value="chitinase_GH19"/>
    <property type="match status" value="1"/>
</dbReference>
<dbReference type="PROSITE" id="PS50915">
    <property type="entry name" value="CRYSTALLIN_BETA_GAMMA"/>
    <property type="match status" value="1"/>
</dbReference>
<dbReference type="InterPro" id="IPR008979">
    <property type="entry name" value="Galactose-bd-like_sf"/>
</dbReference>
<dbReference type="InterPro" id="IPR011024">
    <property type="entry name" value="G_crystallin-like"/>
</dbReference>
<dbReference type="GO" id="GO:0030246">
    <property type="term" value="F:carbohydrate binding"/>
    <property type="evidence" value="ECO:0007669"/>
    <property type="project" value="InterPro"/>
</dbReference>
<name>A0A266QD80_9GAMM</name>
<organism evidence="9 10">
    <name type="scientific">Cellvibrio mixtus</name>
    <dbReference type="NCBI Taxonomy" id="39650"/>
    <lineage>
        <taxon>Bacteria</taxon>
        <taxon>Pseudomonadati</taxon>
        <taxon>Pseudomonadota</taxon>
        <taxon>Gammaproteobacteria</taxon>
        <taxon>Cellvibrionales</taxon>
        <taxon>Cellvibrionaceae</taxon>
        <taxon>Cellvibrio</taxon>
    </lineage>
</organism>
<dbReference type="InterPro" id="IPR023346">
    <property type="entry name" value="Lysozyme-like_dom_sf"/>
</dbReference>
<dbReference type="SUPFAM" id="SSF49695">
    <property type="entry name" value="gamma-Crystallin-like"/>
    <property type="match status" value="1"/>
</dbReference>
<evidence type="ECO:0000313" key="10">
    <source>
        <dbReference type="Proteomes" id="UP000216101"/>
    </source>
</evidence>
<dbReference type="Gene3D" id="1.10.530.10">
    <property type="match status" value="1"/>
</dbReference>
<dbReference type="Gene3D" id="2.60.20.10">
    <property type="entry name" value="Crystallins"/>
    <property type="match status" value="1"/>
</dbReference>
<dbReference type="GO" id="GO:0006032">
    <property type="term" value="P:chitin catabolic process"/>
    <property type="evidence" value="ECO:0007669"/>
    <property type="project" value="InterPro"/>
</dbReference>
<dbReference type="PROSITE" id="PS51175">
    <property type="entry name" value="CBM6"/>
    <property type="match status" value="1"/>
</dbReference>
<evidence type="ECO:0000313" key="9">
    <source>
        <dbReference type="EMBL" id="OZY87827.1"/>
    </source>
</evidence>
<dbReference type="Gene3D" id="2.60.120.260">
    <property type="entry name" value="Galactose-binding domain-like"/>
    <property type="match status" value="1"/>
</dbReference>
<dbReference type="Gene3D" id="3.30.20.10">
    <property type="entry name" value="Endochitinase, domain 2"/>
    <property type="match status" value="1"/>
</dbReference>
<evidence type="ECO:0000259" key="7">
    <source>
        <dbReference type="PROSITE" id="PS50915"/>
    </source>
</evidence>
<dbReference type="CDD" id="cd04080">
    <property type="entry name" value="CBM6_cellulase-like"/>
    <property type="match status" value="1"/>
</dbReference>
<dbReference type="Pfam" id="PF03422">
    <property type="entry name" value="CBM_6"/>
    <property type="match status" value="1"/>
</dbReference>
<dbReference type="PANTHER" id="PTHR22595:SF79">
    <property type="entry name" value="CHITINASE 12"/>
    <property type="match status" value="1"/>
</dbReference>
<dbReference type="InterPro" id="IPR000726">
    <property type="entry name" value="Glyco_hydro_19_cat"/>
</dbReference>
<accession>A0A266QD80</accession>
<dbReference type="InterPro" id="IPR005084">
    <property type="entry name" value="CBM6"/>
</dbReference>
<evidence type="ECO:0000259" key="8">
    <source>
        <dbReference type="PROSITE" id="PS51175"/>
    </source>
</evidence>
<comment type="similarity">
    <text evidence="1">Belongs to the beta/gamma-crystallin family.</text>
</comment>
<dbReference type="GO" id="GO:0016998">
    <property type="term" value="P:cell wall macromolecule catabolic process"/>
    <property type="evidence" value="ECO:0007669"/>
    <property type="project" value="InterPro"/>
</dbReference>
<gene>
    <name evidence="9" type="ORF">CBP51_12965</name>
</gene>
<dbReference type="PANTHER" id="PTHR22595">
    <property type="entry name" value="CHITINASE-RELATED"/>
    <property type="match status" value="1"/>
</dbReference>
<evidence type="ECO:0000256" key="6">
    <source>
        <dbReference type="SAM" id="SignalP"/>
    </source>
</evidence>
<evidence type="ECO:0000256" key="2">
    <source>
        <dbReference type="ARBA" id="ARBA00022729"/>
    </source>
</evidence>
<dbReference type="SMART" id="SM00247">
    <property type="entry name" value="XTALbg"/>
    <property type="match status" value="1"/>
</dbReference>